<keyword evidence="3 7" id="KW-0812">Transmembrane</keyword>
<dbReference type="EMBL" id="JAVIKH010000015">
    <property type="protein sequence ID" value="MDX8336878.1"/>
    <property type="molecule type" value="Genomic_DNA"/>
</dbReference>
<evidence type="ECO:0000256" key="7">
    <source>
        <dbReference type="SAM" id="Phobius"/>
    </source>
</evidence>
<gene>
    <name evidence="8" type="ORF">RFV38_10285</name>
</gene>
<dbReference type="PANTHER" id="PTHR11819:SF195">
    <property type="entry name" value="SODIUM_GLUCOSE COTRANSPORTER 4"/>
    <property type="match status" value="1"/>
</dbReference>
<dbReference type="Pfam" id="PF00474">
    <property type="entry name" value="SSF"/>
    <property type="match status" value="1"/>
</dbReference>
<feature type="transmembrane region" description="Helical" evidence="7">
    <location>
        <begin position="159"/>
        <end position="178"/>
    </location>
</feature>
<comment type="similarity">
    <text evidence="2 6">Belongs to the sodium:solute symporter (SSF) (TC 2.A.21) family.</text>
</comment>
<feature type="transmembrane region" description="Helical" evidence="7">
    <location>
        <begin position="240"/>
        <end position="258"/>
    </location>
</feature>
<evidence type="ECO:0000313" key="8">
    <source>
        <dbReference type="EMBL" id="MDX8336878.1"/>
    </source>
</evidence>
<dbReference type="PROSITE" id="PS50283">
    <property type="entry name" value="NA_SOLUT_SYMP_3"/>
    <property type="match status" value="1"/>
</dbReference>
<evidence type="ECO:0000256" key="4">
    <source>
        <dbReference type="ARBA" id="ARBA00022989"/>
    </source>
</evidence>
<organism evidence="8 9">
    <name type="scientific">Candidatus Cetobacterium colombiensis</name>
    <dbReference type="NCBI Taxonomy" id="3073100"/>
    <lineage>
        <taxon>Bacteria</taxon>
        <taxon>Fusobacteriati</taxon>
        <taxon>Fusobacteriota</taxon>
        <taxon>Fusobacteriia</taxon>
        <taxon>Fusobacteriales</taxon>
        <taxon>Fusobacteriaceae</taxon>
        <taxon>Cetobacterium</taxon>
    </lineage>
</organism>
<dbReference type="Gene3D" id="1.20.1730.10">
    <property type="entry name" value="Sodium/glucose cotransporter"/>
    <property type="match status" value="1"/>
</dbReference>
<dbReference type="PANTHER" id="PTHR11819">
    <property type="entry name" value="SOLUTE CARRIER FAMILY 5"/>
    <property type="match status" value="1"/>
</dbReference>
<evidence type="ECO:0000313" key="9">
    <source>
        <dbReference type="Proteomes" id="UP001279681"/>
    </source>
</evidence>
<reference evidence="9" key="1">
    <citation type="submission" date="2023-07" db="EMBL/GenBank/DDBJ databases">
        <authorList>
            <person name="Colorado M.A."/>
            <person name="Villamil L.M."/>
            <person name="Melo J.F."/>
            <person name="Rodriguez J.A."/>
            <person name="Ruiz R.Y."/>
        </authorList>
    </citation>
    <scope>NUCLEOTIDE SEQUENCE [LARGE SCALE GENOMIC DNA]</scope>
    <source>
        <strain evidence="9">C33</strain>
    </source>
</reference>
<evidence type="ECO:0000256" key="1">
    <source>
        <dbReference type="ARBA" id="ARBA00004141"/>
    </source>
</evidence>
<feature type="transmembrane region" description="Helical" evidence="7">
    <location>
        <begin position="506"/>
        <end position="528"/>
    </location>
</feature>
<proteinExistence type="inferred from homology"/>
<feature type="transmembrane region" description="Helical" evidence="7">
    <location>
        <begin position="534"/>
        <end position="552"/>
    </location>
</feature>
<dbReference type="NCBIfam" id="TIGR00813">
    <property type="entry name" value="sss"/>
    <property type="match status" value="1"/>
</dbReference>
<keyword evidence="9" id="KW-1185">Reference proteome</keyword>
<dbReference type="Proteomes" id="UP001279681">
    <property type="component" value="Unassembled WGS sequence"/>
</dbReference>
<feature type="transmembrane region" description="Helical" evidence="7">
    <location>
        <begin position="190"/>
        <end position="207"/>
    </location>
</feature>
<dbReference type="CDD" id="cd10328">
    <property type="entry name" value="SLC5sbd_YidK"/>
    <property type="match status" value="1"/>
</dbReference>
<dbReference type="RefSeq" id="WP_320314251.1">
    <property type="nucleotide sequence ID" value="NZ_JAVIKH010000015.1"/>
</dbReference>
<protein>
    <submittedName>
        <fullName evidence="8">Solute:sodium symporter family transporter</fullName>
    </submittedName>
</protein>
<dbReference type="NCBIfam" id="NF007790">
    <property type="entry name" value="PRK10484.1"/>
    <property type="match status" value="1"/>
</dbReference>
<feature type="transmembrane region" description="Helical" evidence="7">
    <location>
        <begin position="402"/>
        <end position="426"/>
    </location>
</feature>
<keyword evidence="4 7" id="KW-1133">Transmembrane helix</keyword>
<name>A0ABU4WEG3_9FUSO</name>
<feature type="transmembrane region" description="Helical" evidence="7">
    <location>
        <begin position="118"/>
        <end position="139"/>
    </location>
</feature>
<evidence type="ECO:0000256" key="6">
    <source>
        <dbReference type="RuleBase" id="RU362091"/>
    </source>
</evidence>
<keyword evidence="5 7" id="KW-0472">Membrane</keyword>
<dbReference type="InterPro" id="IPR038377">
    <property type="entry name" value="Na/Glc_symporter_sf"/>
</dbReference>
<evidence type="ECO:0000256" key="2">
    <source>
        <dbReference type="ARBA" id="ARBA00006434"/>
    </source>
</evidence>
<dbReference type="InterPro" id="IPR001734">
    <property type="entry name" value="Na/solute_symporter"/>
</dbReference>
<evidence type="ECO:0000256" key="3">
    <source>
        <dbReference type="ARBA" id="ARBA00022692"/>
    </source>
</evidence>
<feature type="transmembrane region" description="Helical" evidence="7">
    <location>
        <begin position="379"/>
        <end position="396"/>
    </location>
</feature>
<sequence length="572" mass="63391">MLMIISFIFFTLLVATLTYFKTKGDNLTTNDGYFLGGRSLTGGFIAGSLMLTNLSPVNFSGMSAQSYVYNMSVMGWEVCSGITLVLVAMFLVPRYLKGGLTTIPEFLEERFDSSVRQFVTYLFLVSYLLSALPPTLYAGALVLSQLFDIPGMLNVSHTASIWITVWAIGIIGAIYAIFGGLKAVAFSDTLNGIGLIIGGLAVPYLGFKFIGKGDFFHGVIKLVESHPEKFDAIGKSSDSLPFSTLFTGMILVNLYYWGTDQGIIQRALGAKNLKEGQKGVMIAGFLKILTPLMVIIPGIIGYHIYGDTISDADLTYSYLVRDLMPNYLLGFFAAVMFGAVLSSYNSVLNSAATLFSLNIYKPKFGKNKSDLEIVNKGKLFGFLVALISMFIAPMIMNAPNGLFQYLQTVNGFFSVPIFTIIFIGYTTKRVPAIAAKIALIIFVSSYAMLQLVVKPDLHFLHQLAILFVICCGIMLAIGKKYPRKEPFILKDKNVVELTPWDKQYEVATLIVTFMISFYLIFSKLGLVTQNYSNLKSYLMILWTVAIMIALFFRKRRLRKIELESIKIIQGEA</sequence>
<evidence type="ECO:0000256" key="5">
    <source>
        <dbReference type="ARBA" id="ARBA00023136"/>
    </source>
</evidence>
<feature type="transmembrane region" description="Helical" evidence="7">
    <location>
        <begin position="459"/>
        <end position="477"/>
    </location>
</feature>
<accession>A0ABU4WEG3</accession>
<comment type="subcellular location">
    <subcellularLocation>
        <location evidence="1">Membrane</location>
        <topology evidence="1">Multi-pass membrane protein</topology>
    </subcellularLocation>
</comment>
<feature type="transmembrane region" description="Helical" evidence="7">
    <location>
        <begin position="279"/>
        <end position="305"/>
    </location>
</feature>
<feature type="transmembrane region" description="Helical" evidence="7">
    <location>
        <begin position="433"/>
        <end position="453"/>
    </location>
</feature>
<comment type="caution">
    <text evidence="8">The sequence shown here is derived from an EMBL/GenBank/DDBJ whole genome shotgun (WGS) entry which is preliminary data.</text>
</comment>
<feature type="transmembrane region" description="Helical" evidence="7">
    <location>
        <begin position="67"/>
        <end position="92"/>
    </location>
</feature>
<feature type="transmembrane region" description="Helical" evidence="7">
    <location>
        <begin position="325"/>
        <end position="358"/>
    </location>
</feature>